<dbReference type="PANTHER" id="PTHR47843">
    <property type="entry name" value="BTB DOMAIN-CONTAINING PROTEIN-RELATED"/>
    <property type="match status" value="1"/>
</dbReference>
<dbReference type="CDD" id="cd18186">
    <property type="entry name" value="BTB_POZ_ZBTB_KLHL-like"/>
    <property type="match status" value="1"/>
</dbReference>
<dbReference type="Pfam" id="PF00651">
    <property type="entry name" value="BTB"/>
    <property type="match status" value="1"/>
</dbReference>
<dbReference type="Gene3D" id="3.30.710.10">
    <property type="entry name" value="Potassium Channel Kv1.1, Chain A"/>
    <property type="match status" value="1"/>
</dbReference>
<dbReference type="PANTHER" id="PTHR47843:SF5">
    <property type="entry name" value="BTB_POZ DOMAIN PROTEIN"/>
    <property type="match status" value="1"/>
</dbReference>
<feature type="region of interest" description="Disordered" evidence="1">
    <location>
        <begin position="1"/>
        <end position="33"/>
    </location>
</feature>
<evidence type="ECO:0000259" key="2">
    <source>
        <dbReference type="PROSITE" id="PS50097"/>
    </source>
</evidence>
<dbReference type="Proteomes" id="UP000256645">
    <property type="component" value="Unassembled WGS sequence"/>
</dbReference>
<dbReference type="PROSITE" id="PS50097">
    <property type="entry name" value="BTB"/>
    <property type="match status" value="1"/>
</dbReference>
<evidence type="ECO:0000313" key="3">
    <source>
        <dbReference type="EMBL" id="RDW59588.1"/>
    </source>
</evidence>
<evidence type="ECO:0000313" key="4">
    <source>
        <dbReference type="Proteomes" id="UP000256645"/>
    </source>
</evidence>
<evidence type="ECO:0000256" key="1">
    <source>
        <dbReference type="SAM" id="MobiDB-lite"/>
    </source>
</evidence>
<feature type="domain" description="BTB" evidence="2">
    <location>
        <begin position="79"/>
        <end position="143"/>
    </location>
</feature>
<organism evidence="3 4">
    <name type="scientific">Coleophoma cylindrospora</name>
    <dbReference type="NCBI Taxonomy" id="1849047"/>
    <lineage>
        <taxon>Eukaryota</taxon>
        <taxon>Fungi</taxon>
        <taxon>Dikarya</taxon>
        <taxon>Ascomycota</taxon>
        <taxon>Pezizomycotina</taxon>
        <taxon>Leotiomycetes</taxon>
        <taxon>Helotiales</taxon>
        <taxon>Dermateaceae</taxon>
        <taxon>Coleophoma</taxon>
    </lineage>
</organism>
<keyword evidence="4" id="KW-1185">Reference proteome</keyword>
<feature type="compositionally biased region" description="Low complexity" evidence="1">
    <location>
        <begin position="17"/>
        <end position="28"/>
    </location>
</feature>
<dbReference type="OrthoDB" id="6359816at2759"/>
<dbReference type="InterPro" id="IPR000210">
    <property type="entry name" value="BTB/POZ_dom"/>
</dbReference>
<accession>A0A3D8QDA2</accession>
<sequence>MASEVSSPASSTPPPSAAADSAPREALPPQVGVHKQVKTYLQAQVEEHNQSSMGDVSRLFPPTTPTQALQQSLSMGRFSDLTIVHGETVWTAHKVIVCSQSPVLEARIKDLQEGSQLDLTEYDNSLITHVMQYLYTGSYTFPLTPPEFSLPLHISIFAISITLQISGLESLSAKNFRDCLSNHVADLDTYFNAIASVYERTTRHNPGLRNAVIEAAVCELRKILGEDAVKDRFLEVLAKQAEFLADLLRATISVREVETEVQVVCEDCGPSEQVYQRVVVCKGCGALKLLEFL</sequence>
<comment type="caution">
    <text evidence="3">The sequence shown here is derived from an EMBL/GenBank/DDBJ whole genome shotgun (WGS) entry which is preliminary data.</text>
</comment>
<proteinExistence type="predicted"/>
<dbReference type="AlphaFoldDB" id="A0A3D8QDA2"/>
<dbReference type="EMBL" id="PDLM01000016">
    <property type="protein sequence ID" value="RDW59588.1"/>
    <property type="molecule type" value="Genomic_DNA"/>
</dbReference>
<name>A0A3D8QDA2_9HELO</name>
<gene>
    <name evidence="3" type="ORF">BP6252_12675</name>
</gene>
<reference evidence="3 4" key="1">
    <citation type="journal article" date="2018" name="IMA Fungus">
        <title>IMA Genome-F 9: Draft genome sequence of Annulohypoxylon stygium, Aspergillus mulundensis, Berkeleyomyces basicola (syn. Thielaviopsis basicola), Ceratocystis smalleyi, two Cercospora beticola strains, Coleophoma cylindrospora, Fusarium fracticaudum, Phialophora cf. hyalina, and Morchella septimelata.</title>
        <authorList>
            <person name="Wingfield B.D."/>
            <person name="Bills G.F."/>
            <person name="Dong Y."/>
            <person name="Huang W."/>
            <person name="Nel W.J."/>
            <person name="Swalarsk-Parry B.S."/>
            <person name="Vaghefi N."/>
            <person name="Wilken P.M."/>
            <person name="An Z."/>
            <person name="de Beer Z.W."/>
            <person name="De Vos L."/>
            <person name="Chen L."/>
            <person name="Duong T.A."/>
            <person name="Gao Y."/>
            <person name="Hammerbacher A."/>
            <person name="Kikkert J.R."/>
            <person name="Li Y."/>
            <person name="Li H."/>
            <person name="Li K."/>
            <person name="Li Q."/>
            <person name="Liu X."/>
            <person name="Ma X."/>
            <person name="Naidoo K."/>
            <person name="Pethybridge S.J."/>
            <person name="Sun J."/>
            <person name="Steenkamp E.T."/>
            <person name="van der Nest M.A."/>
            <person name="van Wyk S."/>
            <person name="Wingfield M.J."/>
            <person name="Xiong C."/>
            <person name="Yue Q."/>
            <person name="Zhang X."/>
        </authorList>
    </citation>
    <scope>NUCLEOTIDE SEQUENCE [LARGE SCALE GENOMIC DNA]</scope>
    <source>
        <strain evidence="3 4">BP6252</strain>
    </source>
</reference>
<protein>
    <recommendedName>
        <fullName evidence="2">BTB domain-containing protein</fullName>
    </recommendedName>
</protein>
<feature type="compositionally biased region" description="Low complexity" evidence="1">
    <location>
        <begin position="1"/>
        <end position="10"/>
    </location>
</feature>
<dbReference type="STRING" id="1849047.A0A3D8QDA2"/>
<dbReference type="InterPro" id="IPR011333">
    <property type="entry name" value="SKP1/BTB/POZ_sf"/>
</dbReference>
<dbReference type="SUPFAM" id="SSF54695">
    <property type="entry name" value="POZ domain"/>
    <property type="match status" value="1"/>
</dbReference>